<sequence length="263" mass="30239">MSVKTATNSIPKAIKASLVLSRIPIVTPELNALESKYFQYQSELERRLMWTFPSYFYFKKGTLTERRFQSAQKGVISKQPGVWFPKGVPDVKHNRERSQKQEIVLPKDTSESSLNSDVSRPIVPNSRITKADEKNDISSLERKLDRTLYLLVKDGKENWVLPNFPVEAVNSEEKKALHETAEIGLRRIGGEDINTWTVSNTPAGVIQSDKDLQFLFKSHIVAGEFKLKDKRSIKDFAWLTKDEIKTKVNEEYFKEIQYLLADN</sequence>
<evidence type="ECO:0000256" key="1">
    <source>
        <dbReference type="ARBA" id="ARBA00004173"/>
    </source>
</evidence>
<reference evidence="10 11" key="1">
    <citation type="submission" date="2016-03" db="EMBL/GenBank/DDBJ databases">
        <title>How can Kluyveromyces marxianus grow so fast - potential evolutionary course in Saccharomyces Complex revealed by comparative genomics.</title>
        <authorList>
            <person name="Mo W."/>
            <person name="Lu W."/>
            <person name="Yang X."/>
            <person name="Qi J."/>
            <person name="Lv H."/>
        </authorList>
    </citation>
    <scope>NUCLEOTIDE SEQUENCE [LARGE SCALE GENOMIC DNA]</scope>
    <source>
        <strain evidence="10 11">FIM1</strain>
    </source>
</reference>
<evidence type="ECO:0000256" key="2">
    <source>
        <dbReference type="ARBA" id="ARBA00009070"/>
    </source>
</evidence>
<proteinExistence type="inferred from homology"/>
<dbReference type="InterPro" id="IPR033650">
    <property type="entry name" value="Ribosomal_mL46_NUDIX"/>
</dbReference>
<dbReference type="PANTHER" id="PTHR13124">
    <property type="entry name" value="39S RIBOSOMAL PROTEIN L46, MITOCHONDRIAL PRECURSOR-RELATED"/>
    <property type="match status" value="1"/>
</dbReference>
<feature type="region of interest" description="Disordered" evidence="8">
    <location>
        <begin position="87"/>
        <end position="121"/>
    </location>
</feature>
<dbReference type="Pfam" id="PF11788">
    <property type="entry name" value="MRP-L46"/>
    <property type="match status" value="1"/>
</dbReference>
<evidence type="ECO:0000256" key="6">
    <source>
        <dbReference type="ARBA" id="ARBA00023274"/>
    </source>
</evidence>
<dbReference type="PANTHER" id="PTHR13124:SF12">
    <property type="entry name" value="LARGE RIBOSOMAL SUBUNIT PROTEIN ML46"/>
    <property type="match status" value="1"/>
</dbReference>
<protein>
    <recommendedName>
        <fullName evidence="7">Large ribosomal subunit protein mL46</fullName>
    </recommendedName>
</protein>
<evidence type="ECO:0000256" key="7">
    <source>
        <dbReference type="ARBA" id="ARBA00035190"/>
    </source>
</evidence>
<evidence type="ECO:0000256" key="8">
    <source>
        <dbReference type="SAM" id="MobiDB-lite"/>
    </source>
</evidence>
<evidence type="ECO:0000313" key="11">
    <source>
        <dbReference type="Proteomes" id="UP000422736"/>
    </source>
</evidence>
<dbReference type="EMBL" id="CP015054">
    <property type="protein sequence ID" value="QGN14078.1"/>
    <property type="molecule type" value="Genomic_DNA"/>
</dbReference>
<organism evidence="10 11">
    <name type="scientific">Kluyveromyces marxianus</name>
    <name type="common">Yeast</name>
    <name type="synonym">Candida kefyr</name>
    <dbReference type="NCBI Taxonomy" id="4911"/>
    <lineage>
        <taxon>Eukaryota</taxon>
        <taxon>Fungi</taxon>
        <taxon>Dikarya</taxon>
        <taxon>Ascomycota</taxon>
        <taxon>Saccharomycotina</taxon>
        <taxon>Saccharomycetes</taxon>
        <taxon>Saccharomycetales</taxon>
        <taxon>Saccharomycetaceae</taxon>
        <taxon>Kluyveromyces</taxon>
    </lineage>
</organism>
<evidence type="ECO:0000259" key="9">
    <source>
        <dbReference type="Pfam" id="PF11788"/>
    </source>
</evidence>
<feature type="domain" description="Large ribosomal subunit protein mL46 N-terminal" evidence="9">
    <location>
        <begin position="13"/>
        <end position="132"/>
    </location>
</feature>
<name>A0ABX6EUY4_KLUMA</name>
<dbReference type="GO" id="GO:0005840">
    <property type="term" value="C:ribosome"/>
    <property type="evidence" value="ECO:0007669"/>
    <property type="project" value="UniProtKB-KW"/>
</dbReference>
<keyword evidence="3" id="KW-0809">Transit peptide</keyword>
<evidence type="ECO:0000256" key="4">
    <source>
        <dbReference type="ARBA" id="ARBA00022980"/>
    </source>
</evidence>
<dbReference type="Gene3D" id="3.90.79.10">
    <property type="entry name" value="Nucleoside Triphosphate Pyrophosphohydrolase"/>
    <property type="match status" value="1"/>
</dbReference>
<keyword evidence="4 10" id="KW-0689">Ribosomal protein</keyword>
<keyword evidence="6" id="KW-0687">Ribonucleoprotein</keyword>
<keyword evidence="5" id="KW-0496">Mitochondrion</keyword>
<evidence type="ECO:0000313" key="10">
    <source>
        <dbReference type="EMBL" id="QGN14078.1"/>
    </source>
</evidence>
<feature type="compositionally biased region" description="Basic and acidic residues" evidence="8">
    <location>
        <begin position="89"/>
        <end position="100"/>
    </location>
</feature>
<evidence type="ECO:0000256" key="5">
    <source>
        <dbReference type="ARBA" id="ARBA00023128"/>
    </source>
</evidence>
<gene>
    <name evidence="10" type="primary">MRPL17</name>
    <name evidence="10" type="ORF">FIM1_729</name>
</gene>
<dbReference type="Proteomes" id="UP000422736">
    <property type="component" value="Chromosome 1"/>
</dbReference>
<evidence type="ECO:0000256" key="3">
    <source>
        <dbReference type="ARBA" id="ARBA00022946"/>
    </source>
</evidence>
<accession>A0ABX6EUY4</accession>
<dbReference type="CDD" id="cd04661">
    <property type="entry name" value="NUDIX_MRP_L46"/>
    <property type="match status" value="1"/>
</dbReference>
<dbReference type="InterPro" id="IPR021757">
    <property type="entry name" value="Ribosomal_mL46_N"/>
</dbReference>
<dbReference type="InterPro" id="IPR040008">
    <property type="entry name" value="Ribosomal_mL46"/>
</dbReference>
<keyword evidence="11" id="KW-1185">Reference proteome</keyword>
<comment type="similarity">
    <text evidence="2">Belongs to the mitochondrion-specific ribosomal protein mL46 family.</text>
</comment>
<comment type="subcellular location">
    <subcellularLocation>
        <location evidence="1">Mitochondrion</location>
    </subcellularLocation>
</comment>
<reference evidence="10 11" key="2">
    <citation type="submission" date="2019-11" db="EMBL/GenBank/DDBJ databases">
        <authorList>
            <person name="Lu H."/>
        </authorList>
    </citation>
    <scope>NUCLEOTIDE SEQUENCE [LARGE SCALE GENOMIC DNA]</scope>
    <source>
        <strain evidence="10 11">FIM1</strain>
    </source>
</reference>